<dbReference type="InterPro" id="IPR023214">
    <property type="entry name" value="HAD_sf"/>
</dbReference>
<dbReference type="EC" id="3.1.3.3" evidence="3"/>
<evidence type="ECO:0000256" key="3">
    <source>
        <dbReference type="ARBA" id="ARBA00012640"/>
    </source>
</evidence>
<evidence type="ECO:0000256" key="4">
    <source>
        <dbReference type="ARBA" id="ARBA00022605"/>
    </source>
</evidence>
<dbReference type="PANTHER" id="PTHR43344:SF2">
    <property type="entry name" value="PHOSPHOSERINE PHOSPHATASE"/>
    <property type="match status" value="1"/>
</dbReference>
<dbReference type="InterPro" id="IPR050582">
    <property type="entry name" value="HAD-like_SerB"/>
</dbReference>
<dbReference type="AlphaFoldDB" id="A0A841H0X0"/>
<comment type="catalytic activity">
    <reaction evidence="10">
        <text>O-phospho-D-serine + H2O = D-serine + phosphate</text>
        <dbReference type="Rhea" id="RHEA:24873"/>
        <dbReference type="ChEBI" id="CHEBI:15377"/>
        <dbReference type="ChEBI" id="CHEBI:35247"/>
        <dbReference type="ChEBI" id="CHEBI:43474"/>
        <dbReference type="ChEBI" id="CHEBI:58680"/>
        <dbReference type="EC" id="3.1.3.3"/>
    </reaction>
</comment>
<gene>
    <name evidence="11" type="ORF">HNQ61_003360</name>
</gene>
<keyword evidence="8" id="KW-0718">Serine biosynthesis</keyword>
<dbReference type="Proteomes" id="UP000582837">
    <property type="component" value="Unassembled WGS sequence"/>
</dbReference>
<dbReference type="SUPFAM" id="SSF56784">
    <property type="entry name" value="HAD-like"/>
    <property type="match status" value="1"/>
</dbReference>
<evidence type="ECO:0000256" key="10">
    <source>
        <dbReference type="ARBA" id="ARBA00048523"/>
    </source>
</evidence>
<evidence type="ECO:0000256" key="9">
    <source>
        <dbReference type="ARBA" id="ARBA00048138"/>
    </source>
</evidence>
<dbReference type="GO" id="GO:0006564">
    <property type="term" value="P:L-serine biosynthetic process"/>
    <property type="evidence" value="ECO:0007669"/>
    <property type="project" value="UniProtKB-KW"/>
</dbReference>
<evidence type="ECO:0000256" key="8">
    <source>
        <dbReference type="ARBA" id="ARBA00023299"/>
    </source>
</evidence>
<proteinExistence type="predicted"/>
<evidence type="ECO:0000256" key="6">
    <source>
        <dbReference type="ARBA" id="ARBA00022801"/>
    </source>
</evidence>
<dbReference type="RefSeq" id="WP_170032439.1">
    <property type="nucleotide sequence ID" value="NZ_JABDTL010000001.1"/>
</dbReference>
<keyword evidence="4" id="KW-0028">Amino-acid biosynthesis</keyword>
<accession>A0A841H0X0</accession>
<reference evidence="11 12" key="1">
    <citation type="submission" date="2020-08" db="EMBL/GenBank/DDBJ databases">
        <title>Genomic Encyclopedia of Type Strains, Phase IV (KMG-IV): sequencing the most valuable type-strain genomes for metagenomic binning, comparative biology and taxonomic classification.</title>
        <authorList>
            <person name="Goeker M."/>
        </authorList>
    </citation>
    <scope>NUCLEOTIDE SEQUENCE [LARGE SCALE GENOMIC DNA]</scope>
    <source>
        <strain evidence="11 12">DSM 29007</strain>
    </source>
</reference>
<evidence type="ECO:0000256" key="5">
    <source>
        <dbReference type="ARBA" id="ARBA00022723"/>
    </source>
</evidence>
<keyword evidence="5" id="KW-0479">Metal-binding</keyword>
<protein>
    <recommendedName>
        <fullName evidence="3">phosphoserine phosphatase</fullName>
        <ecNumber evidence="3">3.1.3.3</ecNumber>
    </recommendedName>
</protein>
<keyword evidence="12" id="KW-1185">Reference proteome</keyword>
<dbReference type="Gene3D" id="1.10.150.210">
    <property type="entry name" value="Phosphoserine phosphatase, domain 2"/>
    <property type="match status" value="1"/>
</dbReference>
<evidence type="ECO:0000313" key="12">
    <source>
        <dbReference type="Proteomes" id="UP000582837"/>
    </source>
</evidence>
<dbReference type="EMBL" id="JACHIA010000010">
    <property type="protein sequence ID" value="MBB6071721.1"/>
    <property type="molecule type" value="Genomic_DNA"/>
</dbReference>
<comment type="caution">
    <text evidence="11">The sequence shown here is derived from an EMBL/GenBank/DDBJ whole genome shotgun (WGS) entry which is preliminary data.</text>
</comment>
<dbReference type="PANTHER" id="PTHR43344">
    <property type="entry name" value="PHOSPHOSERINE PHOSPHATASE"/>
    <property type="match status" value="1"/>
</dbReference>
<sequence>MTGFATVVFDCDCTLVGIEGIDELAGPYREQVAALTDAAMRGEVPLEEVYGRRLALIRPTRAQVDEIGRQYVRTLVPDAREVVAALLWLKKDVRILSGGVRPAVDAVAAELAIADDHVAAVGLRFSTAGEYEGFEDDSPLAASGGKARVLAGWDLPRPALLVGDGATDREARPAVDAFAAYMGVEFRPAVAAGADHVLRDPSLAPVLALACTAGDRERLSGSPWAHLLARGYELLRAG</sequence>
<evidence type="ECO:0000256" key="2">
    <source>
        <dbReference type="ARBA" id="ARBA00005135"/>
    </source>
</evidence>
<evidence type="ECO:0000256" key="7">
    <source>
        <dbReference type="ARBA" id="ARBA00022842"/>
    </source>
</evidence>
<evidence type="ECO:0000256" key="1">
    <source>
        <dbReference type="ARBA" id="ARBA00001946"/>
    </source>
</evidence>
<evidence type="ECO:0000313" key="11">
    <source>
        <dbReference type="EMBL" id="MBB6071721.1"/>
    </source>
</evidence>
<comment type="pathway">
    <text evidence="2">Amino-acid biosynthesis; L-serine biosynthesis; L-serine from 3-phospho-D-glycerate: step 3/3.</text>
</comment>
<comment type="catalytic activity">
    <reaction evidence="9">
        <text>O-phospho-L-serine + H2O = L-serine + phosphate</text>
        <dbReference type="Rhea" id="RHEA:21208"/>
        <dbReference type="ChEBI" id="CHEBI:15377"/>
        <dbReference type="ChEBI" id="CHEBI:33384"/>
        <dbReference type="ChEBI" id="CHEBI:43474"/>
        <dbReference type="ChEBI" id="CHEBI:57524"/>
        <dbReference type="EC" id="3.1.3.3"/>
    </reaction>
</comment>
<keyword evidence="6 11" id="KW-0378">Hydrolase</keyword>
<dbReference type="GO" id="GO:0000287">
    <property type="term" value="F:magnesium ion binding"/>
    <property type="evidence" value="ECO:0007669"/>
    <property type="project" value="TreeGrafter"/>
</dbReference>
<organism evidence="11 12">
    <name type="scientific">Longimicrobium terrae</name>
    <dbReference type="NCBI Taxonomy" id="1639882"/>
    <lineage>
        <taxon>Bacteria</taxon>
        <taxon>Pseudomonadati</taxon>
        <taxon>Gemmatimonadota</taxon>
        <taxon>Longimicrobiia</taxon>
        <taxon>Longimicrobiales</taxon>
        <taxon>Longimicrobiaceae</taxon>
        <taxon>Longimicrobium</taxon>
    </lineage>
</organism>
<dbReference type="InterPro" id="IPR036412">
    <property type="entry name" value="HAD-like_sf"/>
</dbReference>
<dbReference type="GO" id="GO:0036424">
    <property type="term" value="F:L-phosphoserine phosphatase activity"/>
    <property type="evidence" value="ECO:0007669"/>
    <property type="project" value="TreeGrafter"/>
</dbReference>
<dbReference type="GO" id="GO:0005737">
    <property type="term" value="C:cytoplasm"/>
    <property type="evidence" value="ECO:0007669"/>
    <property type="project" value="TreeGrafter"/>
</dbReference>
<dbReference type="Gene3D" id="3.40.50.1000">
    <property type="entry name" value="HAD superfamily/HAD-like"/>
    <property type="match status" value="1"/>
</dbReference>
<keyword evidence="7" id="KW-0460">Magnesium</keyword>
<comment type="cofactor">
    <cofactor evidence="1">
        <name>Mg(2+)</name>
        <dbReference type="ChEBI" id="CHEBI:18420"/>
    </cofactor>
</comment>
<name>A0A841H0X0_9BACT</name>